<feature type="compositionally biased region" description="Basic and acidic residues" evidence="3">
    <location>
        <begin position="267"/>
        <end position="284"/>
    </location>
</feature>
<dbReference type="PANTHER" id="PTHR28638">
    <property type="entry name" value="CELL CYCLE PROGRESSION PROTEIN 1"/>
    <property type="match status" value="1"/>
</dbReference>
<dbReference type="AlphaFoldDB" id="A0A087YB39"/>
<evidence type="ECO:0000256" key="4">
    <source>
        <dbReference type="SAM" id="Phobius"/>
    </source>
</evidence>
<feature type="region of interest" description="Disordered" evidence="3">
    <location>
        <begin position="171"/>
        <end position="458"/>
    </location>
</feature>
<dbReference type="InterPro" id="IPR051990">
    <property type="entry name" value="CCPG1/PBIP1"/>
</dbReference>
<sequence length="592" mass="68029">NSEQELQEFQVPQRENDGVFSLNKCILAALILLGLGTVFFSEGDYTTRELKDTEAPGEQEWLSPEVAPGLDHNSSELLNKLAEGNQQISTLQAQLQAQKEELKVAKEQAAEGEEQRLLWEEVEKENSRLKTEIASLPVLQKENDRMKKELESVPALQKELETLRSTVTNLKLSPASDADQAAIKHSTSPPSDQTEDGRQDSVGPPGKQPWKTWGDQKQKKEPNKVKYEINDKKQQKEKDKSVRKEGDGKELKKGDKMEWKKGKHEHGKLEKDKDKPGKQKRQSDEASPWKQKELKKGKGGRGDDGRPMEDKEGRKKLKEDRDWKKGSFEKVHEHKEWTGKEKGEWRGGKHRDEKLKGEMEWKKGKHGGKEKQERKDWKEKGDKKDPEWKDKIGKEGKGKGERKQWDNSKSHGNHGHKEEHLYGEQKPHHTHPNPSIGQPEYWLQQRQRLQHDPKPPQHCDTLETCAQAEGLLPVPSSEFESVLQTYLTKIEEAGVDGSKTSELRKIALEFFKDGVFVHNQRSFQDFVDDLADILEDMVEDGDAEDSDLEDEMEGFEKEVLKMFSLPGGREKEKRIKGEWRKENRLAKLTSFN</sequence>
<organism evidence="5 6">
    <name type="scientific">Poecilia formosa</name>
    <name type="common">Amazon molly</name>
    <name type="synonym">Limia formosa</name>
    <dbReference type="NCBI Taxonomy" id="48698"/>
    <lineage>
        <taxon>Eukaryota</taxon>
        <taxon>Metazoa</taxon>
        <taxon>Chordata</taxon>
        <taxon>Craniata</taxon>
        <taxon>Vertebrata</taxon>
        <taxon>Euteleostomi</taxon>
        <taxon>Actinopterygii</taxon>
        <taxon>Neopterygii</taxon>
        <taxon>Teleostei</taxon>
        <taxon>Neoteleostei</taxon>
        <taxon>Acanthomorphata</taxon>
        <taxon>Ovalentaria</taxon>
        <taxon>Atherinomorphae</taxon>
        <taxon>Cyprinodontiformes</taxon>
        <taxon>Poeciliidae</taxon>
        <taxon>Poeciliinae</taxon>
        <taxon>Poecilia</taxon>
    </lineage>
</organism>
<keyword evidence="1 2" id="KW-0175">Coiled coil</keyword>
<feature type="coiled-coil region" evidence="2">
    <location>
        <begin position="74"/>
        <end position="115"/>
    </location>
</feature>
<accession>A0A087YB39</accession>
<proteinExistence type="predicted"/>
<evidence type="ECO:0000313" key="6">
    <source>
        <dbReference type="Proteomes" id="UP000028760"/>
    </source>
</evidence>
<dbReference type="Ensembl" id="ENSPFOT00000015264.2">
    <property type="protein sequence ID" value="ENSPFOP00000015242.2"/>
    <property type="gene ID" value="ENSPFOG00000015187.2"/>
</dbReference>
<dbReference type="PANTHER" id="PTHR28638:SF3">
    <property type="entry name" value="PRE-B-CELL LEUKEMIA TRANSCRIPTION FACTOR-INTERACTING PROTEIN 1 ISOFORM X1"/>
    <property type="match status" value="1"/>
</dbReference>
<evidence type="ECO:0000256" key="2">
    <source>
        <dbReference type="SAM" id="Coils"/>
    </source>
</evidence>
<protein>
    <submittedName>
        <fullName evidence="5">Pre-B-cell leukemia homeobox interacting protein 1b</fullName>
    </submittedName>
</protein>
<reference evidence="5" key="2">
    <citation type="submission" date="2025-08" db="UniProtKB">
        <authorList>
            <consortium name="Ensembl"/>
        </authorList>
    </citation>
    <scope>IDENTIFICATION</scope>
</reference>
<keyword evidence="4" id="KW-0812">Transmembrane</keyword>
<evidence type="ECO:0000256" key="3">
    <source>
        <dbReference type="SAM" id="MobiDB-lite"/>
    </source>
</evidence>
<reference evidence="6" key="1">
    <citation type="submission" date="2013-10" db="EMBL/GenBank/DDBJ databases">
        <authorList>
            <person name="Schartl M."/>
            <person name="Warren W."/>
        </authorList>
    </citation>
    <scope>NUCLEOTIDE SEQUENCE [LARGE SCALE GENOMIC DNA]</scope>
    <source>
        <strain evidence="6">female</strain>
    </source>
</reference>
<keyword evidence="4" id="KW-1133">Transmembrane helix</keyword>
<dbReference type="GO" id="GO:0016020">
    <property type="term" value="C:membrane"/>
    <property type="evidence" value="ECO:0007669"/>
    <property type="project" value="TreeGrafter"/>
</dbReference>
<dbReference type="EMBL" id="AYCK01006465">
    <property type="status" value="NOT_ANNOTATED_CDS"/>
    <property type="molecule type" value="Genomic_DNA"/>
</dbReference>
<keyword evidence="6" id="KW-1185">Reference proteome</keyword>
<feature type="transmembrane region" description="Helical" evidence="4">
    <location>
        <begin position="20"/>
        <end position="41"/>
    </location>
</feature>
<dbReference type="Proteomes" id="UP000028760">
    <property type="component" value="Unassembled WGS sequence"/>
</dbReference>
<dbReference type="GeneTree" id="ENSGT00730000111747"/>
<feature type="compositionally biased region" description="Basic and acidic residues" evidence="3">
    <location>
        <begin position="290"/>
        <end position="427"/>
    </location>
</feature>
<feature type="compositionally biased region" description="Basic and acidic residues" evidence="3">
    <location>
        <begin position="214"/>
        <end position="260"/>
    </location>
</feature>
<reference evidence="5" key="3">
    <citation type="submission" date="2025-09" db="UniProtKB">
        <authorList>
            <consortium name="Ensembl"/>
        </authorList>
    </citation>
    <scope>IDENTIFICATION</scope>
</reference>
<evidence type="ECO:0000313" key="5">
    <source>
        <dbReference type="Ensembl" id="ENSPFOP00000015242.2"/>
    </source>
</evidence>
<feature type="compositionally biased region" description="Basic and acidic residues" evidence="3">
    <location>
        <begin position="449"/>
        <end position="458"/>
    </location>
</feature>
<name>A0A087YB39_POEFO</name>
<evidence type="ECO:0000256" key="1">
    <source>
        <dbReference type="ARBA" id="ARBA00023054"/>
    </source>
</evidence>
<keyword evidence="4" id="KW-0472">Membrane</keyword>